<organism evidence="2 3">
    <name type="scientific">Anaerotruncus colihominis</name>
    <dbReference type="NCBI Taxonomy" id="169435"/>
    <lineage>
        <taxon>Bacteria</taxon>
        <taxon>Bacillati</taxon>
        <taxon>Bacillota</taxon>
        <taxon>Clostridia</taxon>
        <taxon>Eubacteriales</taxon>
        <taxon>Oscillospiraceae</taxon>
        <taxon>Anaerotruncus</taxon>
    </lineage>
</organism>
<name>A0A3E3IIN5_9FIRM</name>
<keyword evidence="1" id="KW-1133">Transmembrane helix</keyword>
<protein>
    <submittedName>
        <fullName evidence="2">Uncharacterized protein</fullName>
    </submittedName>
</protein>
<keyword evidence="1" id="KW-0472">Membrane</keyword>
<sequence>MGGMSMNQSIAQRVTGILSLVSGAAALLTASAAVLGDRLFAYFFFPHGIAASSIGIIGGADGPTAIFVTTRIDPKLILICWSVLLALLSAGGFAAYCLMKMKRNSNNQ</sequence>
<evidence type="ECO:0000256" key="1">
    <source>
        <dbReference type="SAM" id="Phobius"/>
    </source>
</evidence>
<dbReference type="GO" id="GO:0016829">
    <property type="term" value="F:lyase activity"/>
    <property type="evidence" value="ECO:0007669"/>
    <property type="project" value="InterPro"/>
</dbReference>
<dbReference type="Proteomes" id="UP000260828">
    <property type="component" value="Unassembled WGS sequence"/>
</dbReference>
<gene>
    <name evidence="2" type="ORF">DXC40_11980</name>
</gene>
<feature type="transmembrane region" description="Helical" evidence="1">
    <location>
        <begin position="76"/>
        <end position="99"/>
    </location>
</feature>
<evidence type="ECO:0000313" key="2">
    <source>
        <dbReference type="EMBL" id="RGE66949.1"/>
    </source>
</evidence>
<evidence type="ECO:0000313" key="3">
    <source>
        <dbReference type="Proteomes" id="UP000260828"/>
    </source>
</evidence>
<accession>A0A3E3IIN5</accession>
<dbReference type="GO" id="GO:0006814">
    <property type="term" value="P:sodium ion transport"/>
    <property type="evidence" value="ECO:0007669"/>
    <property type="project" value="InterPro"/>
</dbReference>
<dbReference type="InterPro" id="IPR005661">
    <property type="entry name" value="OadB_MmdB"/>
</dbReference>
<dbReference type="AlphaFoldDB" id="A0A3E3IIN5"/>
<reference evidence="2 3" key="1">
    <citation type="submission" date="2018-08" db="EMBL/GenBank/DDBJ databases">
        <title>A genome reference for cultivated species of the human gut microbiota.</title>
        <authorList>
            <person name="Zou Y."/>
            <person name="Xue W."/>
            <person name="Luo G."/>
        </authorList>
    </citation>
    <scope>NUCLEOTIDE SEQUENCE [LARGE SCALE GENOMIC DNA]</scope>
    <source>
        <strain evidence="2 3">TF05-12AC</strain>
    </source>
</reference>
<keyword evidence="1" id="KW-0812">Transmembrane</keyword>
<dbReference type="Pfam" id="PF03977">
    <property type="entry name" value="OAD_beta"/>
    <property type="match status" value="1"/>
</dbReference>
<dbReference type="EMBL" id="QVME01000006">
    <property type="protein sequence ID" value="RGE66949.1"/>
    <property type="molecule type" value="Genomic_DNA"/>
</dbReference>
<comment type="caution">
    <text evidence="2">The sequence shown here is derived from an EMBL/GenBank/DDBJ whole genome shotgun (WGS) entry which is preliminary data.</text>
</comment>
<proteinExistence type="predicted"/>